<dbReference type="RefSeq" id="WP_123610998.1">
    <property type="nucleotide sequence ID" value="NZ_RJVG01000021.1"/>
</dbReference>
<keyword evidence="1" id="KW-0472">Membrane</keyword>
<protein>
    <submittedName>
        <fullName evidence="2">Spore maturation protein A</fullName>
    </submittedName>
</protein>
<reference evidence="2 3" key="1">
    <citation type="submission" date="2018-11" db="EMBL/GenBank/DDBJ databases">
        <title>Genomic Encyclopedia of Type Strains, Phase IV (KMG-IV): sequencing the most valuable type-strain genomes for metagenomic binning, comparative biology and taxonomic classification.</title>
        <authorList>
            <person name="Goeker M."/>
        </authorList>
    </citation>
    <scope>NUCLEOTIDE SEQUENCE [LARGE SCALE GENOMIC DNA]</scope>
    <source>
        <strain evidence="2 3">DSM 26537</strain>
    </source>
</reference>
<feature type="transmembrane region" description="Helical" evidence="1">
    <location>
        <begin position="37"/>
        <end position="58"/>
    </location>
</feature>
<evidence type="ECO:0000313" key="3">
    <source>
        <dbReference type="Proteomes" id="UP000273083"/>
    </source>
</evidence>
<name>A0A3N1X3H5_9FIRM</name>
<organism evidence="2 3">
    <name type="scientific">Mobilisporobacter senegalensis</name>
    <dbReference type="NCBI Taxonomy" id="1329262"/>
    <lineage>
        <taxon>Bacteria</taxon>
        <taxon>Bacillati</taxon>
        <taxon>Bacillota</taxon>
        <taxon>Clostridia</taxon>
        <taxon>Lachnospirales</taxon>
        <taxon>Lachnospiraceae</taxon>
        <taxon>Mobilisporobacter</taxon>
    </lineage>
</organism>
<feature type="transmembrane region" description="Helical" evidence="1">
    <location>
        <begin position="165"/>
        <end position="187"/>
    </location>
</feature>
<dbReference type="AlphaFoldDB" id="A0A3N1X3H5"/>
<evidence type="ECO:0000313" key="2">
    <source>
        <dbReference type="EMBL" id="ROR21343.1"/>
    </source>
</evidence>
<keyword evidence="1" id="KW-1133">Transmembrane helix</keyword>
<comment type="caution">
    <text evidence="2">The sequence shown here is derived from an EMBL/GenBank/DDBJ whole genome shotgun (WGS) entry which is preliminary data.</text>
</comment>
<feature type="transmembrane region" description="Helical" evidence="1">
    <location>
        <begin position="133"/>
        <end position="153"/>
    </location>
</feature>
<evidence type="ECO:0000256" key="1">
    <source>
        <dbReference type="SAM" id="Phobius"/>
    </source>
</evidence>
<gene>
    <name evidence="2" type="ORF">EDD66_1214</name>
</gene>
<feature type="transmembrane region" description="Helical" evidence="1">
    <location>
        <begin position="6"/>
        <end position="25"/>
    </location>
</feature>
<keyword evidence="3" id="KW-1185">Reference proteome</keyword>
<dbReference type="EMBL" id="RJVG01000021">
    <property type="protein sequence ID" value="ROR21343.1"/>
    <property type="molecule type" value="Genomic_DNA"/>
</dbReference>
<proteinExistence type="predicted"/>
<dbReference type="Proteomes" id="UP000273083">
    <property type="component" value="Unassembled WGS sequence"/>
</dbReference>
<sequence length="196" mass="21512">MLNYLWGFMIIIGIVFGILNGKISEVSAASINSSKEAVTLCITMLGIMSMWTGIMRIAKTSGIIDRLIKLSRPVIKILFPDIPRDHIVNEYITTNMIANILGLGWAATPMGLKAMEELRKLNSNKDIASVDMCTFLIINISSLQLIPVNIIAYRSQYGSVNPTEILTAAIIATCFSTIIGMIFSLVARKIVLSKSK</sequence>
<dbReference type="OrthoDB" id="9782481at2"/>
<keyword evidence="1" id="KW-0812">Transmembrane</keyword>
<accession>A0A3N1X3H5</accession>